<keyword evidence="1" id="KW-0805">Transcription regulation</keyword>
<dbReference type="RefSeq" id="WP_050451936.1">
    <property type="nucleotide sequence ID" value="NZ_LFJJ01000005.1"/>
</dbReference>
<dbReference type="InterPro" id="IPR018060">
    <property type="entry name" value="HTH_AraC"/>
</dbReference>
<accession>A0A0L0MIL0</accession>
<dbReference type="OrthoDB" id="3631840at2"/>
<dbReference type="InterPro" id="IPR009057">
    <property type="entry name" value="Homeodomain-like_sf"/>
</dbReference>
<dbReference type="AlphaFoldDB" id="A0A0L0MIL0"/>
<evidence type="ECO:0000259" key="5">
    <source>
        <dbReference type="PROSITE" id="PS01124"/>
    </source>
</evidence>
<organism evidence="6 7">
    <name type="scientific">Candidatus Burkholderia verschuerenii</name>
    <dbReference type="NCBI Taxonomy" id="242163"/>
    <lineage>
        <taxon>Bacteria</taxon>
        <taxon>Pseudomonadati</taxon>
        <taxon>Pseudomonadota</taxon>
        <taxon>Betaproteobacteria</taxon>
        <taxon>Burkholderiales</taxon>
        <taxon>Burkholderiaceae</taxon>
        <taxon>Burkholderia</taxon>
    </lineage>
</organism>
<sequence length="146" mass="15765">MSRATFSPASALGLRATQAVQRALDFIEACFAEPISLSELAGIAGLSISRFAVRFNAEVGISPHQYVRLVRVRHAQRLLSGGLPPSVVAAEVGFFDQSHLCRHFKRVMGATPREWLSGDAARVANLKSATTETASRADSRSSRRPS</sequence>
<dbReference type="Proteomes" id="UP000036959">
    <property type="component" value="Unassembled WGS sequence"/>
</dbReference>
<protein>
    <submittedName>
        <fullName evidence="6">Transcriptional regulator, AraC family</fullName>
    </submittedName>
</protein>
<evidence type="ECO:0000256" key="4">
    <source>
        <dbReference type="SAM" id="MobiDB-lite"/>
    </source>
</evidence>
<dbReference type="SUPFAM" id="SSF46689">
    <property type="entry name" value="Homeodomain-like"/>
    <property type="match status" value="2"/>
</dbReference>
<dbReference type="Pfam" id="PF12833">
    <property type="entry name" value="HTH_18"/>
    <property type="match status" value="1"/>
</dbReference>
<dbReference type="PANTHER" id="PTHR46796">
    <property type="entry name" value="HTH-TYPE TRANSCRIPTIONAL ACTIVATOR RHAS-RELATED"/>
    <property type="match status" value="1"/>
</dbReference>
<dbReference type="EMBL" id="LFJJ01000005">
    <property type="protein sequence ID" value="KND62135.1"/>
    <property type="molecule type" value="Genomic_DNA"/>
</dbReference>
<evidence type="ECO:0000313" key="7">
    <source>
        <dbReference type="Proteomes" id="UP000036959"/>
    </source>
</evidence>
<dbReference type="PROSITE" id="PS01124">
    <property type="entry name" value="HTH_ARAC_FAMILY_2"/>
    <property type="match status" value="1"/>
</dbReference>
<proteinExistence type="predicted"/>
<feature type="region of interest" description="Disordered" evidence="4">
    <location>
        <begin position="127"/>
        <end position="146"/>
    </location>
</feature>
<dbReference type="SMART" id="SM00342">
    <property type="entry name" value="HTH_ARAC"/>
    <property type="match status" value="1"/>
</dbReference>
<evidence type="ECO:0000256" key="2">
    <source>
        <dbReference type="ARBA" id="ARBA00023125"/>
    </source>
</evidence>
<evidence type="ECO:0000256" key="1">
    <source>
        <dbReference type="ARBA" id="ARBA00023015"/>
    </source>
</evidence>
<name>A0A0L0MIL0_9BURK</name>
<dbReference type="GO" id="GO:0043565">
    <property type="term" value="F:sequence-specific DNA binding"/>
    <property type="evidence" value="ECO:0007669"/>
    <property type="project" value="InterPro"/>
</dbReference>
<keyword evidence="3" id="KW-0804">Transcription</keyword>
<dbReference type="Gene3D" id="1.10.10.60">
    <property type="entry name" value="Homeodomain-like"/>
    <property type="match status" value="1"/>
</dbReference>
<feature type="compositionally biased region" description="Basic and acidic residues" evidence="4">
    <location>
        <begin position="135"/>
        <end position="146"/>
    </location>
</feature>
<keyword evidence="7" id="KW-1185">Reference proteome</keyword>
<comment type="caution">
    <text evidence="6">The sequence shown here is derived from an EMBL/GenBank/DDBJ whole genome shotgun (WGS) entry which is preliminary data.</text>
</comment>
<dbReference type="InterPro" id="IPR050204">
    <property type="entry name" value="AraC_XylS_family_regulators"/>
</dbReference>
<evidence type="ECO:0000313" key="6">
    <source>
        <dbReference type="EMBL" id="KND62135.1"/>
    </source>
</evidence>
<dbReference type="GO" id="GO:0003700">
    <property type="term" value="F:DNA-binding transcription factor activity"/>
    <property type="evidence" value="ECO:0007669"/>
    <property type="project" value="InterPro"/>
</dbReference>
<feature type="domain" description="HTH araC/xylS-type" evidence="5">
    <location>
        <begin position="21"/>
        <end position="118"/>
    </location>
</feature>
<gene>
    <name evidence="6" type="ORF">BVER_02076</name>
</gene>
<reference evidence="7" key="1">
    <citation type="submission" date="2015-06" db="EMBL/GenBank/DDBJ databases">
        <title>Comparative genomics of Burkholderia leaf nodule symbionts.</title>
        <authorList>
            <person name="Carlier A."/>
            <person name="Eberl L."/>
            <person name="Pinto-Carbo M."/>
        </authorList>
    </citation>
    <scope>NUCLEOTIDE SEQUENCE [LARGE SCALE GENOMIC DNA]</scope>
    <source>
        <strain evidence="7">UZHbot4</strain>
    </source>
</reference>
<evidence type="ECO:0000256" key="3">
    <source>
        <dbReference type="ARBA" id="ARBA00023163"/>
    </source>
</evidence>
<keyword evidence="2" id="KW-0238">DNA-binding</keyword>